<evidence type="ECO:0000256" key="3">
    <source>
        <dbReference type="ARBA" id="ARBA00022630"/>
    </source>
</evidence>
<gene>
    <name evidence="6" type="ORF">SAMN04488569_102312</name>
</gene>
<accession>A0A1I3YKH6</accession>
<evidence type="ECO:0000256" key="4">
    <source>
        <dbReference type="ARBA" id="ARBA00023002"/>
    </source>
</evidence>
<dbReference type="Pfam" id="PF01266">
    <property type="entry name" value="DAO"/>
    <property type="match status" value="1"/>
</dbReference>
<dbReference type="Gene3D" id="3.50.50.60">
    <property type="entry name" value="FAD/NAD(P)-binding domain"/>
    <property type="match status" value="1"/>
</dbReference>
<dbReference type="PANTHER" id="PTHR13847:SF286">
    <property type="entry name" value="D-AMINO ACID DEHYDROGENASE"/>
    <property type="match status" value="1"/>
</dbReference>
<dbReference type="RefSeq" id="WP_091897574.1">
    <property type="nucleotide sequence ID" value="NZ_FOSJ01000023.1"/>
</dbReference>
<dbReference type="SUPFAM" id="SSF51905">
    <property type="entry name" value="FAD/NAD(P)-binding domain"/>
    <property type="match status" value="1"/>
</dbReference>
<comment type="cofactor">
    <cofactor evidence="1">
        <name>FAD</name>
        <dbReference type="ChEBI" id="CHEBI:57692"/>
    </cofactor>
</comment>
<dbReference type="AlphaFoldDB" id="A0A1I3YKH6"/>
<dbReference type="PANTHER" id="PTHR13847">
    <property type="entry name" value="SARCOSINE DEHYDROGENASE-RELATED"/>
    <property type="match status" value="1"/>
</dbReference>
<keyword evidence="7" id="KW-1185">Reference proteome</keyword>
<dbReference type="OrthoDB" id="9805337at2"/>
<dbReference type="SUPFAM" id="SSF54373">
    <property type="entry name" value="FAD-linked reductases, C-terminal domain"/>
    <property type="match status" value="1"/>
</dbReference>
<dbReference type="GO" id="GO:0005737">
    <property type="term" value="C:cytoplasm"/>
    <property type="evidence" value="ECO:0007669"/>
    <property type="project" value="TreeGrafter"/>
</dbReference>
<evidence type="ECO:0000313" key="7">
    <source>
        <dbReference type="Proteomes" id="UP000199589"/>
    </source>
</evidence>
<protein>
    <submittedName>
        <fullName evidence="6">Glycine/D-amino acid oxidase</fullName>
    </submittedName>
</protein>
<dbReference type="InterPro" id="IPR006076">
    <property type="entry name" value="FAD-dep_OxRdtase"/>
</dbReference>
<evidence type="ECO:0000259" key="5">
    <source>
        <dbReference type="Pfam" id="PF01266"/>
    </source>
</evidence>
<dbReference type="GO" id="GO:0016491">
    <property type="term" value="F:oxidoreductase activity"/>
    <property type="evidence" value="ECO:0007669"/>
    <property type="project" value="UniProtKB-KW"/>
</dbReference>
<name>A0A1I3YKH6_9LACT</name>
<evidence type="ECO:0000313" key="6">
    <source>
        <dbReference type="EMBL" id="SFK32263.1"/>
    </source>
</evidence>
<dbReference type="InterPro" id="IPR036188">
    <property type="entry name" value="FAD/NAD-bd_sf"/>
</dbReference>
<proteinExistence type="inferred from homology"/>
<organism evidence="6 7">
    <name type="scientific">Marinilactibacillus piezotolerans</name>
    <dbReference type="NCBI Taxonomy" id="258723"/>
    <lineage>
        <taxon>Bacteria</taxon>
        <taxon>Bacillati</taxon>
        <taxon>Bacillota</taxon>
        <taxon>Bacilli</taxon>
        <taxon>Lactobacillales</taxon>
        <taxon>Carnobacteriaceae</taxon>
        <taxon>Marinilactibacillus</taxon>
    </lineage>
</organism>
<keyword evidence="4" id="KW-0560">Oxidoreductase</keyword>
<keyword evidence="3" id="KW-0285">Flavoprotein</keyword>
<feature type="domain" description="FAD dependent oxidoreductase" evidence="5">
    <location>
        <begin position="5"/>
        <end position="355"/>
    </location>
</feature>
<evidence type="ECO:0000256" key="1">
    <source>
        <dbReference type="ARBA" id="ARBA00001974"/>
    </source>
</evidence>
<reference evidence="7" key="1">
    <citation type="submission" date="2016-10" db="EMBL/GenBank/DDBJ databases">
        <authorList>
            <person name="Varghese N."/>
            <person name="Submissions S."/>
        </authorList>
    </citation>
    <scope>NUCLEOTIDE SEQUENCE [LARGE SCALE GENOMIC DNA]</scope>
    <source>
        <strain evidence="7">DSM 16108</strain>
    </source>
</reference>
<comment type="similarity">
    <text evidence="2">Belongs to the DadA oxidoreductase family.</text>
</comment>
<dbReference type="Proteomes" id="UP000199589">
    <property type="component" value="Unassembled WGS sequence"/>
</dbReference>
<sequence length="378" mass="41689">MQKKKIAIVGGGVVGASAAYLLSKEPTLEVTLYDEGVGQGTSAAAGIISPWLSKRRNKKWYRMVKEGAAFYPEFLSEVMNGVAIPKTVYNQVGTLLFKNNPEHLKDLLKIGLKRRESAPEIGELKILSPEEIKKKIPLYTGIESALWAAGGARVDGKYLVDLLIQKAITQGAHFKKEHVETLTVKGHHPILNTIHQNTQYDKVILAVAAWLPNLLEPLEYKVDIRPQKGQLLEIELKNTITTNWPVIMPEGETDIIPFENGRVIIGATHENDKGFDLEIDKVQLTHMLHDAVTGFSDHFKQASVVNYRSGTRAYTSDFAPFFGPVPELSNVYAASGLGSTGLTAGPLVGKVLAQLILDKPTSLPLEDYPIRNYIQSKK</sequence>
<evidence type="ECO:0000256" key="2">
    <source>
        <dbReference type="ARBA" id="ARBA00009410"/>
    </source>
</evidence>
<dbReference type="Gene3D" id="3.30.9.10">
    <property type="entry name" value="D-Amino Acid Oxidase, subunit A, domain 2"/>
    <property type="match status" value="1"/>
</dbReference>
<dbReference type="EMBL" id="FOSJ01000023">
    <property type="protein sequence ID" value="SFK32263.1"/>
    <property type="molecule type" value="Genomic_DNA"/>
</dbReference>